<keyword evidence="1" id="KW-0812">Transmembrane</keyword>
<feature type="transmembrane region" description="Helical" evidence="1">
    <location>
        <begin position="16"/>
        <end position="35"/>
    </location>
</feature>
<organism evidence="2 3">
    <name type="scientific">Spongiibacter pelagi</name>
    <dbReference type="NCBI Taxonomy" id="2760804"/>
    <lineage>
        <taxon>Bacteria</taxon>
        <taxon>Pseudomonadati</taxon>
        <taxon>Pseudomonadota</taxon>
        <taxon>Gammaproteobacteria</taxon>
        <taxon>Cellvibrionales</taxon>
        <taxon>Spongiibacteraceae</taxon>
        <taxon>Spongiibacter</taxon>
    </lineage>
</organism>
<dbReference type="EMBL" id="JACXLD010000004">
    <property type="protein sequence ID" value="MBD2858959.1"/>
    <property type="molecule type" value="Genomic_DNA"/>
</dbReference>
<keyword evidence="1" id="KW-1133">Transmembrane helix</keyword>
<proteinExistence type="predicted"/>
<sequence>MTDQTQEEREDNTADVAATVALLTIVVGTVVYWLAGMPS</sequence>
<keyword evidence="3" id="KW-1185">Reference proteome</keyword>
<accession>A0A927C0E8</accession>
<protein>
    <submittedName>
        <fullName evidence="2">Methionine synthase</fullName>
    </submittedName>
</protein>
<evidence type="ECO:0000256" key="1">
    <source>
        <dbReference type="SAM" id="Phobius"/>
    </source>
</evidence>
<evidence type="ECO:0000313" key="3">
    <source>
        <dbReference type="Proteomes" id="UP000610558"/>
    </source>
</evidence>
<name>A0A927C0E8_9GAMM</name>
<reference evidence="2" key="1">
    <citation type="submission" date="2020-09" db="EMBL/GenBank/DDBJ databases">
        <authorList>
            <person name="Yoon J.-W."/>
        </authorList>
    </citation>
    <scope>NUCLEOTIDE SEQUENCE</scope>
    <source>
        <strain evidence="2">KMU-158</strain>
    </source>
</reference>
<dbReference type="AlphaFoldDB" id="A0A927C0E8"/>
<gene>
    <name evidence="2" type="ORF">IB286_08020</name>
</gene>
<dbReference type="RefSeq" id="WP_190764348.1">
    <property type="nucleotide sequence ID" value="NZ_JACXLD010000004.1"/>
</dbReference>
<dbReference type="Proteomes" id="UP000610558">
    <property type="component" value="Unassembled WGS sequence"/>
</dbReference>
<evidence type="ECO:0000313" key="2">
    <source>
        <dbReference type="EMBL" id="MBD2858959.1"/>
    </source>
</evidence>
<keyword evidence="1" id="KW-0472">Membrane</keyword>
<comment type="caution">
    <text evidence="2">The sequence shown here is derived from an EMBL/GenBank/DDBJ whole genome shotgun (WGS) entry which is preliminary data.</text>
</comment>